<dbReference type="GO" id="GO:0003700">
    <property type="term" value="F:DNA-binding transcription factor activity"/>
    <property type="evidence" value="ECO:0007669"/>
    <property type="project" value="InterPro"/>
</dbReference>
<accession>A0A0D0GM03</accession>
<dbReference type="EMBL" id="JXRA01000102">
    <property type="protein sequence ID" value="KIO75436.1"/>
    <property type="molecule type" value="Genomic_DNA"/>
</dbReference>
<dbReference type="InterPro" id="IPR018062">
    <property type="entry name" value="HTH_AraC-typ_CS"/>
</dbReference>
<dbReference type="STRING" id="1503925.TH53_20930"/>
<keyword evidence="1" id="KW-0805">Transcription regulation</keyword>
<keyword evidence="3" id="KW-0804">Transcription</keyword>
<dbReference type="Proteomes" id="UP000032049">
    <property type="component" value="Unassembled WGS sequence"/>
</dbReference>
<dbReference type="SUPFAM" id="SSF51182">
    <property type="entry name" value="RmlC-like cupins"/>
    <property type="match status" value="1"/>
</dbReference>
<reference evidence="5 6" key="1">
    <citation type="submission" date="2015-01" db="EMBL/GenBank/DDBJ databases">
        <title>Draft genome sequence of Pedobacter sp. NL19 isolated from sludge of an effluent treatment pond in an abandoned uranium mine.</title>
        <authorList>
            <person name="Santos T."/>
            <person name="Caetano T."/>
            <person name="Covas C."/>
            <person name="Cruz A."/>
            <person name="Mendo S."/>
        </authorList>
    </citation>
    <scope>NUCLEOTIDE SEQUENCE [LARGE SCALE GENOMIC DNA]</scope>
    <source>
        <strain evidence="5 6">NL19</strain>
    </source>
</reference>
<dbReference type="InterPro" id="IPR011051">
    <property type="entry name" value="RmlC_Cupin_sf"/>
</dbReference>
<comment type="caution">
    <text evidence="5">The sequence shown here is derived from an EMBL/GenBank/DDBJ whole genome shotgun (WGS) entry which is preliminary data.</text>
</comment>
<sequence length="288" mass="33483">MQPLLIETKTVLQHTIFIKEVNVKSLNNPLHFHNEYEMVLITKSNGRRIVGDSVENFSAGDLVIMGPDLPHVMYNDKEYYEAENKLEVSAIVTYFRLDWLNEDFVASSEVSQFNQLLKDINMGIRVYGDSRKKVIKLLNELLLNTGLKRIINLLNILNLLSETREYECLSSLGYVNPHTQKDVQRIDKVYNYIMNNFTEQIPLKDIAMLANMTTASFCKYFKAQTQKTFTHFVNEVRIGYACKLLYNDSLSISQVCFRSGFNNLTNFNRNFKHYTKISPSDFKKKLKI</sequence>
<evidence type="ECO:0000256" key="1">
    <source>
        <dbReference type="ARBA" id="ARBA00023015"/>
    </source>
</evidence>
<dbReference type="RefSeq" id="WP_041885146.1">
    <property type="nucleotide sequence ID" value="NZ_CP157278.1"/>
</dbReference>
<dbReference type="PANTHER" id="PTHR43280:SF2">
    <property type="entry name" value="HTH-TYPE TRANSCRIPTIONAL REGULATOR EXSA"/>
    <property type="match status" value="1"/>
</dbReference>
<evidence type="ECO:0000259" key="4">
    <source>
        <dbReference type="PROSITE" id="PS01124"/>
    </source>
</evidence>
<dbReference type="AlphaFoldDB" id="A0A0D0GM03"/>
<dbReference type="SMART" id="SM00342">
    <property type="entry name" value="HTH_ARAC"/>
    <property type="match status" value="1"/>
</dbReference>
<keyword evidence="6" id="KW-1185">Reference proteome</keyword>
<dbReference type="OrthoDB" id="9787988at2"/>
<evidence type="ECO:0000313" key="6">
    <source>
        <dbReference type="Proteomes" id="UP000032049"/>
    </source>
</evidence>
<evidence type="ECO:0000313" key="5">
    <source>
        <dbReference type="EMBL" id="KIO75436.1"/>
    </source>
</evidence>
<evidence type="ECO:0000256" key="3">
    <source>
        <dbReference type="ARBA" id="ARBA00023163"/>
    </source>
</evidence>
<organism evidence="5 6">
    <name type="scientific">Pedobacter lusitanus</name>
    <dbReference type="NCBI Taxonomy" id="1503925"/>
    <lineage>
        <taxon>Bacteria</taxon>
        <taxon>Pseudomonadati</taxon>
        <taxon>Bacteroidota</taxon>
        <taxon>Sphingobacteriia</taxon>
        <taxon>Sphingobacteriales</taxon>
        <taxon>Sphingobacteriaceae</taxon>
        <taxon>Pedobacter</taxon>
    </lineage>
</organism>
<dbReference type="InterPro" id="IPR018060">
    <property type="entry name" value="HTH_AraC"/>
</dbReference>
<dbReference type="GO" id="GO:0043565">
    <property type="term" value="F:sequence-specific DNA binding"/>
    <property type="evidence" value="ECO:0007669"/>
    <property type="project" value="InterPro"/>
</dbReference>
<dbReference type="InterPro" id="IPR014710">
    <property type="entry name" value="RmlC-like_jellyroll"/>
</dbReference>
<protein>
    <recommendedName>
        <fullName evidence="4">HTH araC/xylS-type domain-containing protein</fullName>
    </recommendedName>
</protein>
<feature type="domain" description="HTH araC/xylS-type" evidence="4">
    <location>
        <begin position="187"/>
        <end position="285"/>
    </location>
</feature>
<name>A0A0D0GM03_9SPHI</name>
<proteinExistence type="predicted"/>
<dbReference type="Gene3D" id="2.60.120.10">
    <property type="entry name" value="Jelly Rolls"/>
    <property type="match status" value="1"/>
</dbReference>
<gene>
    <name evidence="5" type="ORF">TH53_20930</name>
</gene>
<keyword evidence="2" id="KW-0238">DNA-binding</keyword>
<dbReference type="PROSITE" id="PS00041">
    <property type="entry name" value="HTH_ARAC_FAMILY_1"/>
    <property type="match status" value="1"/>
</dbReference>
<dbReference type="Pfam" id="PF12833">
    <property type="entry name" value="HTH_18"/>
    <property type="match status" value="1"/>
</dbReference>
<dbReference type="PANTHER" id="PTHR43280">
    <property type="entry name" value="ARAC-FAMILY TRANSCRIPTIONAL REGULATOR"/>
    <property type="match status" value="1"/>
</dbReference>
<dbReference type="SUPFAM" id="SSF46689">
    <property type="entry name" value="Homeodomain-like"/>
    <property type="match status" value="2"/>
</dbReference>
<dbReference type="PROSITE" id="PS01124">
    <property type="entry name" value="HTH_ARAC_FAMILY_2"/>
    <property type="match status" value="1"/>
</dbReference>
<dbReference type="InterPro" id="IPR009057">
    <property type="entry name" value="Homeodomain-like_sf"/>
</dbReference>
<dbReference type="Gene3D" id="1.10.10.60">
    <property type="entry name" value="Homeodomain-like"/>
    <property type="match status" value="2"/>
</dbReference>
<evidence type="ECO:0000256" key="2">
    <source>
        <dbReference type="ARBA" id="ARBA00023125"/>
    </source>
</evidence>